<dbReference type="EMBL" id="CAJOBA010039582">
    <property type="protein sequence ID" value="CAF4079717.1"/>
    <property type="molecule type" value="Genomic_DNA"/>
</dbReference>
<dbReference type="Proteomes" id="UP000677228">
    <property type="component" value="Unassembled WGS sequence"/>
</dbReference>
<dbReference type="EMBL" id="CAJOBC010008635">
    <property type="protein sequence ID" value="CAF3966949.1"/>
    <property type="molecule type" value="Genomic_DNA"/>
</dbReference>
<dbReference type="Proteomes" id="UP000682733">
    <property type="component" value="Unassembled WGS sequence"/>
</dbReference>
<dbReference type="EMBL" id="CAJNOQ010008634">
    <property type="protein sequence ID" value="CAF1202518.1"/>
    <property type="molecule type" value="Genomic_DNA"/>
</dbReference>
<organism evidence="1 5">
    <name type="scientific">Didymodactylos carnosus</name>
    <dbReference type="NCBI Taxonomy" id="1234261"/>
    <lineage>
        <taxon>Eukaryota</taxon>
        <taxon>Metazoa</taxon>
        <taxon>Spiralia</taxon>
        <taxon>Gnathifera</taxon>
        <taxon>Rotifera</taxon>
        <taxon>Eurotatoria</taxon>
        <taxon>Bdelloidea</taxon>
        <taxon>Philodinida</taxon>
        <taxon>Philodinidae</taxon>
        <taxon>Didymodactylos</taxon>
    </lineage>
</organism>
<reference evidence="1" key="1">
    <citation type="submission" date="2021-02" db="EMBL/GenBank/DDBJ databases">
        <authorList>
            <person name="Nowell W R."/>
        </authorList>
    </citation>
    <scope>NUCLEOTIDE SEQUENCE</scope>
</reference>
<accession>A0A814WJR1</accession>
<evidence type="ECO:0000313" key="2">
    <source>
        <dbReference type="EMBL" id="CAF1274569.1"/>
    </source>
</evidence>
<gene>
    <name evidence="1" type="ORF">GPM918_LOCUS23795</name>
    <name evidence="2" type="ORF">OVA965_LOCUS27347</name>
    <name evidence="3" type="ORF">SRO942_LOCUS23794</name>
    <name evidence="4" type="ORF">TMI583_LOCUS28091</name>
</gene>
<dbReference type="Proteomes" id="UP000663829">
    <property type="component" value="Unassembled WGS sequence"/>
</dbReference>
<keyword evidence="5" id="KW-1185">Reference proteome</keyword>
<proteinExistence type="predicted"/>
<comment type="caution">
    <text evidence="1">The sequence shown here is derived from an EMBL/GenBank/DDBJ whole genome shotgun (WGS) entry which is preliminary data.</text>
</comment>
<evidence type="ECO:0000313" key="5">
    <source>
        <dbReference type="Proteomes" id="UP000663829"/>
    </source>
</evidence>
<sequence>MMAEEEKDGEVNSPENEALFYFEEALKFEMKSSTPNQSKIGTLYKNIGLIYRKQKITRRLGATTFGRM</sequence>
<protein>
    <submittedName>
        <fullName evidence="1">Uncharacterized protein</fullName>
    </submittedName>
</protein>
<evidence type="ECO:0000313" key="1">
    <source>
        <dbReference type="EMBL" id="CAF1202518.1"/>
    </source>
</evidence>
<dbReference type="EMBL" id="CAJNOK010018021">
    <property type="protein sequence ID" value="CAF1274569.1"/>
    <property type="molecule type" value="Genomic_DNA"/>
</dbReference>
<dbReference type="AlphaFoldDB" id="A0A814WJR1"/>
<dbReference type="Proteomes" id="UP000681722">
    <property type="component" value="Unassembled WGS sequence"/>
</dbReference>
<name>A0A814WJR1_9BILA</name>
<evidence type="ECO:0000313" key="4">
    <source>
        <dbReference type="EMBL" id="CAF4079717.1"/>
    </source>
</evidence>
<evidence type="ECO:0000313" key="3">
    <source>
        <dbReference type="EMBL" id="CAF3966949.1"/>
    </source>
</evidence>